<evidence type="ECO:0000256" key="8">
    <source>
        <dbReference type="ARBA" id="ARBA00031512"/>
    </source>
</evidence>
<comment type="subcellular location">
    <subcellularLocation>
        <location evidence="2">Vacuole membrane</location>
        <topology evidence="2">Multi-pass membrane protein</topology>
    </subcellularLocation>
</comment>
<sequence length="814" mass="86065">MNDAIRREGSFLSALPLLVCIGIALMLVGLALRTPAPQPAIAPATIFSAERAMQDVRAIAQRPHPIGSAEAARVRDYIAGRLQTLGLQTHIQRGEAFFDAWRLPPALASVENVIGVLAGRSPELPAIVIMSHYDTVPTSPGAGDDSAGVATALELAANLRAGGPLERTVIFLFTDGEEVGLLGAAAFFESDPLSSRVGVVLNMEARGTSGRAMMFETSERAGDLVRLWGAHASLPVANSLMGSVYRRMPNGTDLTVPLKRGLPGLNFAFLGDQFGYHTMVATPERLDVGSLQHLGEQVLPIVLALAKAPELPAAQPDAVHFDVLGTTLIFYPTWIGWGLAILAVALVAFAIVRARRMELAGGWDFARGASAPVVLLAGTALCLQAAGAGILKSSISQIYALFDRYTFELAGAASLAGGVAVLLVIAQLRGVAARWVLAGAWIVAAISCLVSGSVDWVAIALAAVVSILGLVTLRKPASAWGYWLGGLATGVVLATVAQALAPLGAFMVMWPVLGAAILAVLTLLVASKQMDGRVVLISALVGTVLFAQLAYWAATIFGAVGSLLPLILAPFVMVAVLVLFPLIRASGHVAITLCTFAVVAGALLVAYSRMDRSPSVDAPETRDAFFVADVTNGRSYRASTLPKPDEWSWSALQLDGAKPEKKTLEPVFTQPMWFAETKLTDAVGPTITAENTTAAEGTQVVIRIGSPHKARQIAVHIRSSNEVRNVTLNGHPVRAEWFSRPNEWGRFSAYATGEKGLTLRFDTTALGRIEVHAIEIVDGWPEGVTLPTPPPAETMPSRLSENSLFMSHVVIGDK</sequence>
<dbReference type="InterPro" id="IPR007484">
    <property type="entry name" value="Peptidase_M28"/>
</dbReference>
<organism evidence="11 12">
    <name type="scientific">Steroidobacter flavus</name>
    <dbReference type="NCBI Taxonomy" id="1842136"/>
    <lineage>
        <taxon>Bacteria</taxon>
        <taxon>Pseudomonadati</taxon>
        <taxon>Pseudomonadota</taxon>
        <taxon>Gammaproteobacteria</taxon>
        <taxon>Steroidobacterales</taxon>
        <taxon>Steroidobacteraceae</taxon>
        <taxon>Steroidobacter</taxon>
    </lineage>
</organism>
<protein>
    <recommendedName>
        <fullName evidence="4">Vacuolar membrane protease</fullName>
    </recommendedName>
    <alternativeName>
        <fullName evidence="8">FXNA-related family protease 1</fullName>
    </alternativeName>
</protein>
<evidence type="ECO:0000256" key="6">
    <source>
        <dbReference type="ARBA" id="ARBA00022989"/>
    </source>
</evidence>
<feature type="transmembrane region" description="Helical" evidence="9">
    <location>
        <begin position="480"/>
        <end position="501"/>
    </location>
</feature>
<feature type="transmembrane region" description="Helical" evidence="9">
    <location>
        <begin position="334"/>
        <end position="352"/>
    </location>
</feature>
<feature type="transmembrane region" description="Helical" evidence="9">
    <location>
        <begin position="373"/>
        <end position="393"/>
    </location>
</feature>
<dbReference type="EMBL" id="JBHSDU010000001">
    <property type="protein sequence ID" value="MFC4307942.1"/>
    <property type="molecule type" value="Genomic_DNA"/>
</dbReference>
<feature type="transmembrane region" description="Helical" evidence="9">
    <location>
        <begin position="456"/>
        <end position="473"/>
    </location>
</feature>
<dbReference type="SUPFAM" id="SSF53187">
    <property type="entry name" value="Zn-dependent exopeptidases"/>
    <property type="match status" value="1"/>
</dbReference>
<dbReference type="PANTHER" id="PTHR12147:SF58">
    <property type="entry name" value="VACUOLAR MEMBRANE PROTEASE"/>
    <property type="match status" value="1"/>
</dbReference>
<feature type="transmembrane region" description="Helical" evidence="9">
    <location>
        <begin position="507"/>
        <end position="527"/>
    </location>
</feature>
<evidence type="ECO:0000256" key="2">
    <source>
        <dbReference type="ARBA" id="ARBA00004128"/>
    </source>
</evidence>
<keyword evidence="6 9" id="KW-1133">Transmembrane helix</keyword>
<evidence type="ECO:0000313" key="11">
    <source>
        <dbReference type="EMBL" id="MFC4307942.1"/>
    </source>
</evidence>
<keyword evidence="9" id="KW-0812">Transmembrane</keyword>
<comment type="function">
    <text evidence="1">May be involved in vacuolar sorting and osmoregulation.</text>
</comment>
<dbReference type="Gene3D" id="3.40.630.10">
    <property type="entry name" value="Zn peptidases"/>
    <property type="match status" value="1"/>
</dbReference>
<evidence type="ECO:0000256" key="7">
    <source>
        <dbReference type="ARBA" id="ARBA00023180"/>
    </source>
</evidence>
<dbReference type="PANTHER" id="PTHR12147">
    <property type="entry name" value="METALLOPEPTIDASE M28 FAMILY MEMBER"/>
    <property type="match status" value="1"/>
</dbReference>
<evidence type="ECO:0000313" key="12">
    <source>
        <dbReference type="Proteomes" id="UP001595904"/>
    </source>
</evidence>
<keyword evidence="9" id="KW-0472">Membrane</keyword>
<evidence type="ECO:0000256" key="5">
    <source>
        <dbReference type="ARBA" id="ARBA00022554"/>
    </source>
</evidence>
<name>A0ABV8SK87_9GAMM</name>
<dbReference type="InterPro" id="IPR045175">
    <property type="entry name" value="M28_fam"/>
</dbReference>
<accession>A0ABV8SK87</accession>
<feature type="transmembrane region" description="Helical" evidence="9">
    <location>
        <begin position="560"/>
        <end position="582"/>
    </location>
</feature>
<keyword evidence="12" id="KW-1185">Reference proteome</keyword>
<feature type="transmembrane region" description="Helical" evidence="9">
    <location>
        <begin position="405"/>
        <end position="425"/>
    </location>
</feature>
<dbReference type="RefSeq" id="WP_380594642.1">
    <property type="nucleotide sequence ID" value="NZ_JBHSDU010000001.1"/>
</dbReference>
<reference evidence="12" key="1">
    <citation type="journal article" date="2019" name="Int. J. Syst. Evol. Microbiol.">
        <title>The Global Catalogue of Microorganisms (GCM) 10K type strain sequencing project: providing services to taxonomists for standard genome sequencing and annotation.</title>
        <authorList>
            <consortium name="The Broad Institute Genomics Platform"/>
            <consortium name="The Broad Institute Genome Sequencing Center for Infectious Disease"/>
            <person name="Wu L."/>
            <person name="Ma J."/>
        </authorList>
    </citation>
    <scope>NUCLEOTIDE SEQUENCE [LARGE SCALE GENOMIC DNA]</scope>
    <source>
        <strain evidence="12">CGMCC 1.10759</strain>
    </source>
</reference>
<evidence type="ECO:0000256" key="9">
    <source>
        <dbReference type="SAM" id="Phobius"/>
    </source>
</evidence>
<proteinExistence type="inferred from homology"/>
<evidence type="ECO:0000256" key="3">
    <source>
        <dbReference type="ARBA" id="ARBA00010918"/>
    </source>
</evidence>
<dbReference type="Pfam" id="PF04389">
    <property type="entry name" value="Peptidase_M28"/>
    <property type="match status" value="1"/>
</dbReference>
<evidence type="ECO:0000259" key="10">
    <source>
        <dbReference type="Pfam" id="PF04389"/>
    </source>
</evidence>
<keyword evidence="7" id="KW-0325">Glycoprotein</keyword>
<feature type="transmembrane region" description="Helical" evidence="9">
    <location>
        <begin position="589"/>
        <end position="607"/>
    </location>
</feature>
<keyword evidence="5" id="KW-0926">Vacuole</keyword>
<feature type="transmembrane region" description="Helical" evidence="9">
    <location>
        <begin position="12"/>
        <end position="32"/>
    </location>
</feature>
<gene>
    <name evidence="11" type="ORF">ACFPN2_02505</name>
</gene>
<feature type="transmembrane region" description="Helical" evidence="9">
    <location>
        <begin position="432"/>
        <end position="450"/>
    </location>
</feature>
<feature type="transmembrane region" description="Helical" evidence="9">
    <location>
        <begin position="534"/>
        <end position="554"/>
    </location>
</feature>
<evidence type="ECO:0000256" key="1">
    <source>
        <dbReference type="ARBA" id="ARBA00003273"/>
    </source>
</evidence>
<comment type="similarity">
    <text evidence="3">Belongs to the peptidase M28 family.</text>
</comment>
<evidence type="ECO:0000256" key="4">
    <source>
        <dbReference type="ARBA" id="ARBA00017435"/>
    </source>
</evidence>
<comment type="caution">
    <text evidence="11">The sequence shown here is derived from an EMBL/GenBank/DDBJ whole genome shotgun (WGS) entry which is preliminary data.</text>
</comment>
<dbReference type="Proteomes" id="UP001595904">
    <property type="component" value="Unassembled WGS sequence"/>
</dbReference>
<feature type="domain" description="Peptidase M28" evidence="10">
    <location>
        <begin position="112"/>
        <end position="300"/>
    </location>
</feature>